<dbReference type="RefSeq" id="WP_074597894.1">
    <property type="nucleotide sequence ID" value="NZ_FNHF01000001.1"/>
</dbReference>
<accession>A0A1G9NX91</accession>
<evidence type="ECO:0000313" key="2">
    <source>
        <dbReference type="EMBL" id="SDL91198.1"/>
    </source>
</evidence>
<evidence type="ECO:0000256" key="1">
    <source>
        <dbReference type="SAM" id="Phobius"/>
    </source>
</evidence>
<dbReference type="EMBL" id="FNHF01000001">
    <property type="protein sequence ID" value="SDL91198.1"/>
    <property type="molecule type" value="Genomic_DNA"/>
</dbReference>
<dbReference type="OrthoDB" id="1926204at2"/>
<sequence length="112" mass="12429">MISLLIKIVMLPLIILLFTSTYEGVQFESVWQTIAAIVLLAVVGVVMEALLLRRKTFWLSILLDFVATIGLLLLISAVFSDIDVTLTGAILISVIVAIQEYFVHLLLINNDK</sequence>
<feature type="transmembrane region" description="Helical" evidence="1">
    <location>
        <begin position="85"/>
        <end position="108"/>
    </location>
</feature>
<feature type="transmembrane region" description="Helical" evidence="1">
    <location>
        <begin position="57"/>
        <end position="79"/>
    </location>
</feature>
<keyword evidence="1" id="KW-0472">Membrane</keyword>
<feature type="transmembrane region" description="Helical" evidence="1">
    <location>
        <begin position="29"/>
        <end position="50"/>
    </location>
</feature>
<dbReference type="Proteomes" id="UP000182347">
    <property type="component" value="Unassembled WGS sequence"/>
</dbReference>
<dbReference type="AlphaFoldDB" id="A0A1G9NX91"/>
<reference evidence="3" key="1">
    <citation type="submission" date="2016-10" db="EMBL/GenBank/DDBJ databases">
        <authorList>
            <person name="Varghese N."/>
            <person name="Submissions S."/>
        </authorList>
    </citation>
    <scope>NUCLEOTIDE SEQUENCE [LARGE SCALE GENOMIC DNA]</scope>
    <source>
        <strain evidence="3">CGMCC 1.6199</strain>
    </source>
</reference>
<gene>
    <name evidence="2" type="ORF">SAMN05216244_1195</name>
</gene>
<proteinExistence type="predicted"/>
<organism evidence="2 3">
    <name type="scientific">Sediminibacillus halophilus</name>
    <dbReference type="NCBI Taxonomy" id="482461"/>
    <lineage>
        <taxon>Bacteria</taxon>
        <taxon>Bacillati</taxon>
        <taxon>Bacillota</taxon>
        <taxon>Bacilli</taxon>
        <taxon>Bacillales</taxon>
        <taxon>Bacillaceae</taxon>
        <taxon>Sediminibacillus</taxon>
    </lineage>
</organism>
<evidence type="ECO:0000313" key="3">
    <source>
        <dbReference type="Proteomes" id="UP000182347"/>
    </source>
</evidence>
<name>A0A1G9NX91_9BACI</name>
<keyword evidence="3" id="KW-1185">Reference proteome</keyword>
<keyword evidence="1" id="KW-0812">Transmembrane</keyword>
<dbReference type="STRING" id="482461.SAMN05216244_1195"/>
<keyword evidence="1" id="KW-1133">Transmembrane helix</keyword>
<protein>
    <recommendedName>
        <fullName evidence="4">4 TMS phage holin, superfamily IV</fullName>
    </recommendedName>
</protein>
<evidence type="ECO:0008006" key="4">
    <source>
        <dbReference type="Google" id="ProtNLM"/>
    </source>
</evidence>